<sequence length="191" mass="21770">MEETKTMKTLMSSSIKIDKDEKVKSIDSTMYKAFYSRATYDIGGPITSTVREVEIFLDPKSICCIFDITPIGLRVYESKMWHIMPSFELREVIQRIFGLPDAIEMGKPSTHSLTVISRVLHHMLCFIFLPRGGHRDEASPAPDHASWRNLSTYSSSLGSHMKELDMDHLECQHEEMMAYLCSVLPLPPSQP</sequence>
<dbReference type="EMBL" id="QGNW01000885">
    <property type="protein sequence ID" value="RVW59582.1"/>
    <property type="molecule type" value="Genomic_DNA"/>
</dbReference>
<evidence type="ECO:0000313" key="2">
    <source>
        <dbReference type="Proteomes" id="UP000288805"/>
    </source>
</evidence>
<gene>
    <name evidence="1" type="ORF">CK203_107430</name>
</gene>
<name>A0A438FHZ1_VITVI</name>
<dbReference type="AlphaFoldDB" id="A0A438FHZ1"/>
<protein>
    <submittedName>
        <fullName evidence="1">Uncharacterized protein</fullName>
    </submittedName>
</protein>
<comment type="caution">
    <text evidence="1">The sequence shown here is derived from an EMBL/GenBank/DDBJ whole genome shotgun (WGS) entry which is preliminary data.</text>
</comment>
<accession>A0A438FHZ1</accession>
<proteinExistence type="predicted"/>
<reference evidence="1 2" key="1">
    <citation type="journal article" date="2018" name="PLoS Genet.">
        <title>Population sequencing reveals clonal diversity and ancestral inbreeding in the grapevine cultivar Chardonnay.</title>
        <authorList>
            <person name="Roach M.J."/>
            <person name="Johnson D.L."/>
            <person name="Bohlmann J."/>
            <person name="van Vuuren H.J."/>
            <person name="Jones S.J."/>
            <person name="Pretorius I.S."/>
            <person name="Schmidt S.A."/>
            <person name="Borneman A.R."/>
        </authorList>
    </citation>
    <scope>NUCLEOTIDE SEQUENCE [LARGE SCALE GENOMIC DNA]</scope>
    <source>
        <strain evidence="2">cv. Chardonnay</strain>
        <tissue evidence="1">Leaf</tissue>
    </source>
</reference>
<evidence type="ECO:0000313" key="1">
    <source>
        <dbReference type="EMBL" id="RVW59582.1"/>
    </source>
</evidence>
<organism evidence="1 2">
    <name type="scientific">Vitis vinifera</name>
    <name type="common">Grape</name>
    <dbReference type="NCBI Taxonomy" id="29760"/>
    <lineage>
        <taxon>Eukaryota</taxon>
        <taxon>Viridiplantae</taxon>
        <taxon>Streptophyta</taxon>
        <taxon>Embryophyta</taxon>
        <taxon>Tracheophyta</taxon>
        <taxon>Spermatophyta</taxon>
        <taxon>Magnoliopsida</taxon>
        <taxon>eudicotyledons</taxon>
        <taxon>Gunneridae</taxon>
        <taxon>Pentapetalae</taxon>
        <taxon>rosids</taxon>
        <taxon>Vitales</taxon>
        <taxon>Vitaceae</taxon>
        <taxon>Viteae</taxon>
        <taxon>Vitis</taxon>
    </lineage>
</organism>
<dbReference type="Proteomes" id="UP000288805">
    <property type="component" value="Unassembled WGS sequence"/>
</dbReference>